<gene>
    <name evidence="3" type="ORF">I596_3568</name>
</gene>
<dbReference type="RefSeq" id="WP_067650538.1">
    <property type="nucleotide sequence ID" value="NZ_CP015249.1"/>
</dbReference>
<feature type="transmembrane region" description="Helical" evidence="2">
    <location>
        <begin position="33"/>
        <end position="51"/>
    </location>
</feature>
<feature type="transmembrane region" description="Helical" evidence="2">
    <location>
        <begin position="253"/>
        <end position="271"/>
    </location>
</feature>
<reference evidence="3 4" key="1">
    <citation type="submission" date="2016-04" db="EMBL/GenBank/DDBJ databases">
        <title>Complete genome sequence of Dokdonella koreensis DS-123T.</title>
        <authorList>
            <person name="Kim J.F."/>
            <person name="Lee H."/>
            <person name="Kwak M.-J."/>
        </authorList>
    </citation>
    <scope>NUCLEOTIDE SEQUENCE [LARGE SCALE GENOMIC DNA]</scope>
    <source>
        <strain evidence="3 4">DS-123</strain>
    </source>
</reference>
<keyword evidence="4" id="KW-1185">Reference proteome</keyword>
<proteinExistence type="predicted"/>
<protein>
    <recommendedName>
        <fullName evidence="5">Transmembrane protein</fullName>
    </recommendedName>
</protein>
<dbReference type="AlphaFoldDB" id="A0A167H9C8"/>
<evidence type="ECO:0008006" key="5">
    <source>
        <dbReference type="Google" id="ProtNLM"/>
    </source>
</evidence>
<keyword evidence="2" id="KW-0812">Transmembrane</keyword>
<feature type="transmembrane region" description="Helical" evidence="2">
    <location>
        <begin position="107"/>
        <end position="126"/>
    </location>
</feature>
<dbReference type="KEGG" id="dko:I596_3568"/>
<keyword evidence="2" id="KW-1133">Transmembrane helix</keyword>
<feature type="region of interest" description="Disordered" evidence="1">
    <location>
        <begin position="306"/>
        <end position="330"/>
    </location>
</feature>
<accession>A0A167H9C8</accession>
<dbReference type="EMBL" id="CP015249">
    <property type="protein sequence ID" value="ANB19556.1"/>
    <property type="molecule type" value="Genomic_DNA"/>
</dbReference>
<feature type="compositionally biased region" description="Pro residues" evidence="1">
    <location>
        <begin position="316"/>
        <end position="330"/>
    </location>
</feature>
<evidence type="ECO:0000313" key="4">
    <source>
        <dbReference type="Proteomes" id="UP000076830"/>
    </source>
</evidence>
<dbReference type="Proteomes" id="UP000076830">
    <property type="component" value="Chromosome"/>
</dbReference>
<name>A0A167H9C8_9GAMM</name>
<sequence>MTVPCRTISLRDGEQAYLDSRMRDVERASERSRWFYIVTSLISLLLISVSYNQLASWSRLMAEGAEGRVFNEKNWPDQMVLLQMKEWVSGLQFDLPYLGGRFSASDAGIVGGMLLFVAVLWGYYALKRENHIVYFLIKDVAEFDFSDAARFYLRNQLYATQLFTGQHSRPFEGRNIVDTAYNAQSKKRSEQRQNAVLKLGTFLATNIVFFLPAGALSGVLAVDLLSLWSNSPFREGTEKLYQVLQANHLMHEVYLRLALSLTLLVLVAAITGRAFRYQLGTVDLIALSGQWKYPVIYDRGDPESLQKAWPKVREPAAPPTAPEPPGTPIP</sequence>
<organism evidence="3 4">
    <name type="scientific">Dokdonella koreensis DS-123</name>
    <dbReference type="NCBI Taxonomy" id="1300342"/>
    <lineage>
        <taxon>Bacteria</taxon>
        <taxon>Pseudomonadati</taxon>
        <taxon>Pseudomonadota</taxon>
        <taxon>Gammaproteobacteria</taxon>
        <taxon>Lysobacterales</taxon>
        <taxon>Rhodanobacteraceae</taxon>
        <taxon>Dokdonella</taxon>
    </lineage>
</organism>
<evidence type="ECO:0000313" key="3">
    <source>
        <dbReference type="EMBL" id="ANB19556.1"/>
    </source>
</evidence>
<evidence type="ECO:0000256" key="2">
    <source>
        <dbReference type="SAM" id="Phobius"/>
    </source>
</evidence>
<feature type="transmembrane region" description="Helical" evidence="2">
    <location>
        <begin position="195"/>
        <end position="222"/>
    </location>
</feature>
<evidence type="ECO:0000256" key="1">
    <source>
        <dbReference type="SAM" id="MobiDB-lite"/>
    </source>
</evidence>
<keyword evidence="2" id="KW-0472">Membrane</keyword>